<evidence type="ECO:0000256" key="2">
    <source>
        <dbReference type="ARBA" id="ARBA00022723"/>
    </source>
</evidence>
<evidence type="ECO:0000256" key="3">
    <source>
        <dbReference type="ARBA" id="ARBA00022771"/>
    </source>
</evidence>
<dbReference type="PROSITE" id="PS50016">
    <property type="entry name" value="ZF_PHD_2"/>
    <property type="match status" value="1"/>
</dbReference>
<evidence type="ECO:0000256" key="1">
    <source>
        <dbReference type="ARBA" id="ARBA00004123"/>
    </source>
</evidence>
<feature type="compositionally biased region" description="Polar residues" evidence="7">
    <location>
        <begin position="870"/>
        <end position="882"/>
    </location>
</feature>
<reference evidence="9 10" key="1">
    <citation type="journal article" date="2020" name="Fungal Divers.">
        <title>Resolving the Mortierellaceae phylogeny through synthesis of multi-gene phylogenetics and phylogenomics.</title>
        <authorList>
            <person name="Vandepol N."/>
            <person name="Liber J."/>
            <person name="Desiro A."/>
            <person name="Na H."/>
            <person name="Kennedy M."/>
            <person name="Barry K."/>
            <person name="Grigoriev I.V."/>
            <person name="Miller A.N."/>
            <person name="O'Donnell K."/>
            <person name="Stajich J.E."/>
            <person name="Bonito G."/>
        </authorList>
    </citation>
    <scope>NUCLEOTIDE SEQUENCE [LARGE SCALE GENOMIC DNA]</scope>
    <source>
        <strain evidence="9 10">AD045</strain>
    </source>
</reference>
<feature type="compositionally biased region" description="Basic and acidic residues" evidence="7">
    <location>
        <begin position="478"/>
        <end position="556"/>
    </location>
</feature>
<feature type="compositionally biased region" description="Polar residues" evidence="7">
    <location>
        <begin position="562"/>
        <end position="571"/>
    </location>
</feature>
<feature type="compositionally biased region" description="Low complexity" evidence="7">
    <location>
        <begin position="762"/>
        <end position="779"/>
    </location>
</feature>
<feature type="compositionally biased region" description="Polar residues" evidence="7">
    <location>
        <begin position="1270"/>
        <end position="1280"/>
    </location>
</feature>
<accession>A0ABQ7JWU1</accession>
<dbReference type="Proteomes" id="UP001194696">
    <property type="component" value="Unassembled WGS sequence"/>
</dbReference>
<dbReference type="Gene3D" id="3.30.40.10">
    <property type="entry name" value="Zinc/RING finger domain, C3HC4 (zinc finger)"/>
    <property type="match status" value="1"/>
</dbReference>
<keyword evidence="2" id="KW-0479">Metal-binding</keyword>
<evidence type="ECO:0000256" key="7">
    <source>
        <dbReference type="SAM" id="MobiDB-lite"/>
    </source>
</evidence>
<feature type="compositionally biased region" description="Basic and acidic residues" evidence="7">
    <location>
        <begin position="1250"/>
        <end position="1264"/>
    </location>
</feature>
<dbReference type="EMBL" id="JAAAIM010000585">
    <property type="protein sequence ID" value="KAG0286300.1"/>
    <property type="molecule type" value="Genomic_DNA"/>
</dbReference>
<dbReference type="Pfam" id="PF00628">
    <property type="entry name" value="PHD"/>
    <property type="match status" value="1"/>
</dbReference>
<feature type="domain" description="PHD-type" evidence="8">
    <location>
        <begin position="944"/>
        <end position="995"/>
    </location>
</feature>
<dbReference type="CDD" id="cd15560">
    <property type="entry name" value="PHD2_3_BPTF"/>
    <property type="match status" value="1"/>
</dbReference>
<evidence type="ECO:0000256" key="5">
    <source>
        <dbReference type="ARBA" id="ARBA00023242"/>
    </source>
</evidence>
<feature type="region of interest" description="Disordered" evidence="7">
    <location>
        <begin position="1"/>
        <end position="299"/>
    </location>
</feature>
<feature type="compositionally biased region" description="Polar residues" evidence="7">
    <location>
        <begin position="126"/>
        <end position="144"/>
    </location>
</feature>
<dbReference type="InterPro" id="IPR011011">
    <property type="entry name" value="Znf_FYVE_PHD"/>
</dbReference>
<evidence type="ECO:0000256" key="6">
    <source>
        <dbReference type="PROSITE-ProRule" id="PRU00146"/>
    </source>
</evidence>
<feature type="compositionally biased region" description="Basic and acidic residues" evidence="7">
    <location>
        <begin position="782"/>
        <end position="799"/>
    </location>
</feature>
<dbReference type="SMART" id="SM00249">
    <property type="entry name" value="PHD"/>
    <property type="match status" value="1"/>
</dbReference>
<dbReference type="InterPro" id="IPR001965">
    <property type="entry name" value="Znf_PHD"/>
</dbReference>
<dbReference type="InterPro" id="IPR019786">
    <property type="entry name" value="Zinc_finger_PHD-type_CS"/>
</dbReference>
<keyword evidence="10" id="KW-1185">Reference proteome</keyword>
<comment type="caution">
    <text evidence="9">The sequence shown here is derived from an EMBL/GenBank/DDBJ whole genome shotgun (WGS) entry which is preliminary data.</text>
</comment>
<feature type="region of interest" description="Disordered" evidence="7">
    <location>
        <begin position="1121"/>
        <end position="1179"/>
    </location>
</feature>
<feature type="compositionally biased region" description="Polar residues" evidence="7">
    <location>
        <begin position="1127"/>
        <end position="1146"/>
    </location>
</feature>
<feature type="compositionally biased region" description="Polar residues" evidence="7">
    <location>
        <begin position="1240"/>
        <end position="1249"/>
    </location>
</feature>
<feature type="region of interest" description="Disordered" evidence="7">
    <location>
        <begin position="319"/>
        <end position="345"/>
    </location>
</feature>
<feature type="region of interest" description="Disordered" evidence="7">
    <location>
        <begin position="1042"/>
        <end position="1063"/>
    </location>
</feature>
<feature type="compositionally biased region" description="Low complexity" evidence="7">
    <location>
        <begin position="12"/>
        <end position="34"/>
    </location>
</feature>
<feature type="compositionally biased region" description="Low complexity" evidence="7">
    <location>
        <begin position="91"/>
        <end position="115"/>
    </location>
</feature>
<feature type="compositionally biased region" description="Low complexity" evidence="7">
    <location>
        <begin position="59"/>
        <end position="69"/>
    </location>
</feature>
<dbReference type="SUPFAM" id="SSF57903">
    <property type="entry name" value="FYVE/PHD zinc finger"/>
    <property type="match status" value="1"/>
</dbReference>
<feature type="compositionally biased region" description="Basic and acidic residues" evidence="7">
    <location>
        <begin position="407"/>
        <end position="442"/>
    </location>
</feature>
<keyword evidence="5" id="KW-0539">Nucleus</keyword>
<sequence>MDRSRSHSISAQQQQQQQHYNYVAQSAPQVQQPQHALLSPPPRGSMQDIHPGAARNSVPAQHQQPIQAHHSQERPQPENDEAAVLTFLSELQMQGQQHPQQQSQHQLQHSQAQGPPVHKQVRKAASSPQVPQTGPQMPSQQMYSQHPQHQYVPHPQPHHTPAIQQQQQQQQQQPMHMDHSPLLPSHGRYVHGDHHGYPPSHEPLPTSPVYHPQPSSVAPPAVELPRPMTPPGLVSPGVHPRSQGPPMADTRQRPIPGSGLGPGSENHMVAPHSGMQPLDPIKTAHAPGTPTGSAPPRSASLMNILNVPERVSHIRHAQVEDRDDMEDVQPTSAHVPHDRAPVDPTIRQVYRHDAGQRADYPPAFSEAPRDAHYEERFVEPERPTQVTPAEQDSVEEHASAVVVAPKSGKEKTARPVKEKVAKEKPVKSVKEKVEKVKKERVPKGGKKKLSTSATIGIESDEPGMDTVIEYDQLPAEARPQDSRPQEARPQDLRPQDARPQEFRLQESRPQEARPQEARPQESRPQESHTQEYRPQEYRLQDLRHQEPHLQEPRPLEPHPQGSRPQEPQLQESVGVFKHTLELPGGGRIELPSKKPRTDSFTAPAPEVDGQAKVPRGSEGRRPQDISDKAPVKRDPIQTQPIELPKPAPTPTKDSPSSSRNTPAKFISSQQPFPVSLPPTESSKASRMNDVSPREPSTTKASSAHVRSGSSSPLPMPSSLRGHTGLGVELPEPHPANGSSTSAKKSQQDGDRDRERDRDRPKATTSKDASKSSKASTGGSYTPKEKKPSKKDIVVDKIQDDEIAVVTPKASKSHDTSKKSQDNDEDMPSPKLPSKFQSTSKKSSSSAQSQSSSLKKRFSRTTGSEDGHLGSTGSKAQETQDSTPSHDRTTSSEGSRGKPSKSHSSVKVEAEQLVTKAQKSSSSSSNQVAAREEDVVMAEPDRGEGLYCICRTAYDESRFMIACDGCDDWFHGDCVGVAEKDSVMVDKYYCKRCEDKGRHGSLKKKCFREGCQKPAGRKSKYCSKECGLLVATQRIQESQEKVFGESNQTELPPGQVQQQQHLQRRRRLTLADLDDRQRLLGIREKMAHARKVCAILEERAMQLDICVDRQARQDLGPLDLSTVAGLNAPSSSPQTGTNGESKSTATTGGDMEDEDEGVLRSGSASKSKVSKAKALKDKAAAKEKDKDALCGFDYSLVWDDAQDIARKDRAALNSLVSTPVGSRASSVAPPSFGVVVVAPKKQQQNGTESSNDNKSKTEGGAHDGESGGGVQTPSASGEVGSNTTTVLAFSPYLQAIGRRVCTSRRSCDRHIGWQKLKAAERELEQTLQNKLLRTLKAEAKLVKSRMKRRRNDLSARILNGTIEH</sequence>
<evidence type="ECO:0000259" key="8">
    <source>
        <dbReference type="PROSITE" id="PS50016"/>
    </source>
</evidence>
<keyword evidence="4" id="KW-0862">Zinc</keyword>
<proteinExistence type="predicted"/>
<dbReference type="PANTHER" id="PTHR46174">
    <property type="entry name" value="CXXC-TYPE ZINC FINGER PROTEIN 1"/>
    <property type="match status" value="1"/>
</dbReference>
<evidence type="ECO:0000313" key="10">
    <source>
        <dbReference type="Proteomes" id="UP001194696"/>
    </source>
</evidence>
<feature type="compositionally biased region" description="Basic and acidic residues" evidence="7">
    <location>
        <begin position="745"/>
        <end position="761"/>
    </location>
</feature>
<feature type="compositionally biased region" description="Basic and acidic residues" evidence="7">
    <location>
        <begin position="811"/>
        <end position="821"/>
    </location>
</feature>
<organism evidence="9 10">
    <name type="scientific">Linnemannia gamsii</name>
    <dbReference type="NCBI Taxonomy" id="64522"/>
    <lineage>
        <taxon>Eukaryota</taxon>
        <taxon>Fungi</taxon>
        <taxon>Fungi incertae sedis</taxon>
        <taxon>Mucoromycota</taxon>
        <taxon>Mortierellomycotina</taxon>
        <taxon>Mortierellomycetes</taxon>
        <taxon>Mortierellales</taxon>
        <taxon>Mortierellaceae</taxon>
        <taxon>Linnemannia</taxon>
    </lineage>
</organism>
<feature type="compositionally biased region" description="Low complexity" evidence="7">
    <location>
        <begin position="833"/>
        <end position="852"/>
    </location>
</feature>
<dbReference type="InterPro" id="IPR019787">
    <property type="entry name" value="Znf_PHD-finger"/>
</dbReference>
<comment type="subcellular location">
    <subcellularLocation>
        <location evidence="1">Nucleus</location>
    </subcellularLocation>
</comment>
<gene>
    <name evidence="9" type="ORF">BGZ96_009552</name>
</gene>
<evidence type="ECO:0000313" key="9">
    <source>
        <dbReference type="EMBL" id="KAG0286300.1"/>
    </source>
</evidence>
<dbReference type="InterPro" id="IPR037869">
    <property type="entry name" value="Spp1/CFP1"/>
</dbReference>
<keyword evidence="3 6" id="KW-0863">Zinc-finger</keyword>
<feature type="compositionally biased region" description="Low complexity" evidence="7">
    <location>
        <begin position="701"/>
        <end position="721"/>
    </location>
</feature>
<evidence type="ECO:0000256" key="4">
    <source>
        <dbReference type="ARBA" id="ARBA00022833"/>
    </source>
</evidence>
<name>A0ABQ7JWU1_9FUNG</name>
<feature type="compositionally biased region" description="Polar residues" evidence="7">
    <location>
        <begin position="651"/>
        <end position="685"/>
    </location>
</feature>
<dbReference type="PANTHER" id="PTHR46174:SF1">
    <property type="entry name" value="CXXC-TYPE ZINC FINGER PROTEIN 1"/>
    <property type="match status" value="1"/>
</dbReference>
<protein>
    <recommendedName>
        <fullName evidence="8">PHD-type domain-containing protein</fullName>
    </recommendedName>
</protein>
<feature type="region of interest" description="Disordered" evidence="7">
    <location>
        <begin position="377"/>
        <end position="932"/>
    </location>
</feature>
<feature type="region of interest" description="Disordered" evidence="7">
    <location>
        <begin position="1237"/>
        <end position="1280"/>
    </location>
</feature>
<feature type="compositionally biased region" description="Basic and acidic residues" evidence="7">
    <location>
        <begin position="615"/>
        <end position="635"/>
    </location>
</feature>
<dbReference type="InterPro" id="IPR013083">
    <property type="entry name" value="Znf_RING/FYVE/PHD"/>
</dbReference>
<feature type="compositionally biased region" description="Low complexity" evidence="7">
    <location>
        <begin position="145"/>
        <end position="173"/>
    </location>
</feature>
<dbReference type="PROSITE" id="PS01359">
    <property type="entry name" value="ZF_PHD_1"/>
    <property type="match status" value="1"/>
</dbReference>